<feature type="active site" description="Charge relay system" evidence="2">
    <location>
        <position position="279"/>
    </location>
</feature>
<name>A0A833H4R5_9LEPT</name>
<dbReference type="InterPro" id="IPR029058">
    <property type="entry name" value="AB_hydrolase_fold"/>
</dbReference>
<dbReference type="Proteomes" id="UP000460298">
    <property type="component" value="Unassembled WGS sequence"/>
</dbReference>
<dbReference type="InterPro" id="IPR012020">
    <property type="entry name" value="ABHD4"/>
</dbReference>
<dbReference type="PIRSF" id="PIRSF005211">
    <property type="entry name" value="Ab_hydro_YheT"/>
    <property type="match status" value="1"/>
</dbReference>
<dbReference type="GO" id="GO:0034338">
    <property type="term" value="F:short-chain carboxylesterase activity"/>
    <property type="evidence" value="ECO:0007669"/>
    <property type="project" value="TreeGrafter"/>
</dbReference>
<dbReference type="InterPro" id="IPR050960">
    <property type="entry name" value="AB_hydrolase_4_sf"/>
</dbReference>
<feature type="active site" description="Charge relay system" evidence="2">
    <location>
        <position position="306"/>
    </location>
</feature>
<proteinExistence type="inferred from homology"/>
<comment type="similarity">
    <text evidence="1">Belongs to the AB hydrolase superfamily. AB hydrolase 4 family.</text>
</comment>
<dbReference type="GO" id="GO:0047372">
    <property type="term" value="F:monoacylglycerol lipase activity"/>
    <property type="evidence" value="ECO:0007669"/>
    <property type="project" value="TreeGrafter"/>
</dbReference>
<dbReference type="AlphaFoldDB" id="A0A833H4R5"/>
<dbReference type="EMBL" id="WBUI01000002">
    <property type="protein sequence ID" value="KAB2934923.1"/>
    <property type="molecule type" value="Genomic_DNA"/>
</dbReference>
<dbReference type="InterPro" id="IPR000073">
    <property type="entry name" value="AB_hydrolase_1"/>
</dbReference>
<gene>
    <name evidence="5" type="ORF">F9K24_03845</name>
</gene>
<feature type="region of interest" description="Disordered" evidence="3">
    <location>
        <begin position="336"/>
        <end position="360"/>
    </location>
</feature>
<evidence type="ECO:0000259" key="4">
    <source>
        <dbReference type="Pfam" id="PF00561"/>
    </source>
</evidence>
<evidence type="ECO:0000313" key="6">
    <source>
        <dbReference type="Proteomes" id="UP000460298"/>
    </source>
</evidence>
<dbReference type="PANTHER" id="PTHR10794">
    <property type="entry name" value="ABHYDROLASE DOMAIN-CONTAINING PROTEIN"/>
    <property type="match status" value="1"/>
</dbReference>
<accession>A0A833H4R5</accession>
<dbReference type="Pfam" id="PF00561">
    <property type="entry name" value="Abhydrolase_1"/>
    <property type="match status" value="1"/>
</dbReference>
<protein>
    <submittedName>
        <fullName evidence="5">Alpha/beta fold hydrolase</fullName>
    </submittedName>
</protein>
<dbReference type="Gene3D" id="3.40.50.1820">
    <property type="entry name" value="alpha/beta hydrolase"/>
    <property type="match status" value="1"/>
</dbReference>
<keyword evidence="5" id="KW-0378">Hydrolase</keyword>
<reference evidence="5 6" key="1">
    <citation type="submission" date="2019-10" db="EMBL/GenBank/DDBJ databases">
        <title>Extracellular Electron Transfer in a Candidatus Methanoperedens spp. Enrichment Culture.</title>
        <authorList>
            <person name="Berger S."/>
            <person name="Rangel Shaw D."/>
            <person name="Berben T."/>
            <person name="In 'T Zandt M."/>
            <person name="Frank J."/>
            <person name="Reimann J."/>
            <person name="Jetten M.S.M."/>
            <person name="Welte C.U."/>
        </authorList>
    </citation>
    <scope>NUCLEOTIDE SEQUENCE [LARGE SCALE GENOMIC DNA]</scope>
    <source>
        <strain evidence="5">SB12</strain>
    </source>
</reference>
<comment type="caution">
    <text evidence="5">The sequence shown here is derived from an EMBL/GenBank/DDBJ whole genome shotgun (WGS) entry which is preliminary data.</text>
</comment>
<sequence>MSVQKNRDMIERRTLNAPFYLRHPFLQTAFASLKFRVSGAYLREKSTFKLITTSSGTRLLGSYAEQAGAKGLVLLLHGWEGGIESTYILRSGEHLFRQGYNIFRLNLRDHGDTHHLNEEAFNGTMIDEVYEAMCQISELADNMPLFLMGFSLGGNFVLRAAMAHSTRKAKLKNVRHILAVSPAVDPEMATIRIDEDRILGPYFLNKWSQSLMKKQQLFPYLHDFRYATSSRSVMELTSIGIPLFTPYKHVKDYFARYTTTGPFFKNLQVPTTIYTSADDPIITEEDFLKIDPHPLLRIIISDRGGHNGFLTRGFHPAYLDLFHEIAAGAATNVDAAEQNGRAGSRKSPKRAKTASRSRKS</sequence>
<dbReference type="SUPFAM" id="SSF53474">
    <property type="entry name" value="alpha/beta-Hydrolases"/>
    <property type="match status" value="1"/>
</dbReference>
<feature type="active site" description="Charge relay system" evidence="2">
    <location>
        <position position="151"/>
    </location>
</feature>
<feature type="domain" description="AB hydrolase-1" evidence="4">
    <location>
        <begin position="72"/>
        <end position="291"/>
    </location>
</feature>
<evidence type="ECO:0000256" key="2">
    <source>
        <dbReference type="PIRSR" id="PIRSR005211-1"/>
    </source>
</evidence>
<evidence type="ECO:0000256" key="3">
    <source>
        <dbReference type="SAM" id="MobiDB-lite"/>
    </source>
</evidence>
<evidence type="ECO:0000313" key="5">
    <source>
        <dbReference type="EMBL" id="KAB2934923.1"/>
    </source>
</evidence>
<evidence type="ECO:0000256" key="1">
    <source>
        <dbReference type="ARBA" id="ARBA00010884"/>
    </source>
</evidence>
<organism evidence="5 6">
    <name type="scientific">Leptonema illini</name>
    <dbReference type="NCBI Taxonomy" id="183"/>
    <lineage>
        <taxon>Bacteria</taxon>
        <taxon>Pseudomonadati</taxon>
        <taxon>Spirochaetota</taxon>
        <taxon>Spirochaetia</taxon>
        <taxon>Leptospirales</taxon>
        <taxon>Leptospiraceae</taxon>
        <taxon>Leptonema</taxon>
    </lineage>
</organism>
<feature type="compositionally biased region" description="Basic residues" evidence="3">
    <location>
        <begin position="343"/>
        <end position="360"/>
    </location>
</feature>
<dbReference type="PANTHER" id="PTHR10794:SF63">
    <property type="entry name" value="ALPHA_BETA HYDROLASE 1, ISOFORM A"/>
    <property type="match status" value="1"/>
</dbReference>